<comment type="caution">
    <text evidence="1">The sequence shown here is derived from an EMBL/GenBank/DDBJ whole genome shotgun (WGS) entry which is preliminary data.</text>
</comment>
<name>A0A2T1C135_9CYAN</name>
<sequence>MNDRADRIYDSLSHDLKVIVEELPDRQHGKYIQRALGVIARLAQDNIDTLDWKILSASLLDLERGFKVFYPYRHVRKITIFGSARVAPETPEYQMAVEFASHVSQQGFMVMTGAGGGIMQAGNEGAGAANSFGLNIELPFEQGANQYIEGDPKLLNFRYFFTRKLFMLRESDAIALFPGGFGTHDEALECLTLCQTGRYGPVPMILINPPGGTYWQDWDAYIRKHLVEPGLVSPEDSSLYKITDNLEVAYETINHFYRVYHSSRYIQDLCVIRLQTELCDPDVDRLNTEFKDILIKGKIEKCQTLPEEMGDETEKLPRISLYFNQRDFGRLYQMIDTINHMESCAIAVEHPEIK</sequence>
<accession>A0A2T1C135</accession>
<dbReference type="GO" id="GO:0005829">
    <property type="term" value="C:cytosol"/>
    <property type="evidence" value="ECO:0007669"/>
    <property type="project" value="TreeGrafter"/>
</dbReference>
<keyword evidence="2" id="KW-1185">Reference proteome</keyword>
<reference evidence="1 2" key="1">
    <citation type="submission" date="2018-02" db="EMBL/GenBank/DDBJ databases">
        <authorList>
            <person name="Cohen D.B."/>
            <person name="Kent A.D."/>
        </authorList>
    </citation>
    <scope>NUCLEOTIDE SEQUENCE [LARGE SCALE GENOMIC DNA]</scope>
    <source>
        <strain evidence="1 2">CCAP 1448/3</strain>
    </source>
</reference>
<dbReference type="EMBL" id="PVWJ01000078">
    <property type="protein sequence ID" value="PSB01985.1"/>
    <property type="molecule type" value="Genomic_DNA"/>
</dbReference>
<reference evidence="1 2" key="2">
    <citation type="submission" date="2018-03" db="EMBL/GenBank/DDBJ databases">
        <title>The ancient ancestry and fast evolution of plastids.</title>
        <authorList>
            <person name="Moore K.R."/>
            <person name="Magnabosco C."/>
            <person name="Momper L."/>
            <person name="Gold D.A."/>
            <person name="Bosak T."/>
            <person name="Fournier G.P."/>
        </authorList>
    </citation>
    <scope>NUCLEOTIDE SEQUENCE [LARGE SCALE GENOMIC DNA]</scope>
    <source>
        <strain evidence="1 2">CCAP 1448/3</strain>
    </source>
</reference>
<dbReference type="OrthoDB" id="9801098at2"/>
<gene>
    <name evidence="1" type="ORF">C7B64_15415</name>
</gene>
<dbReference type="Pfam" id="PF03641">
    <property type="entry name" value="Lysine_decarbox"/>
    <property type="match status" value="1"/>
</dbReference>
<dbReference type="InterPro" id="IPR052341">
    <property type="entry name" value="LOG_family_nucleotidases"/>
</dbReference>
<dbReference type="PANTHER" id="PTHR43393">
    <property type="entry name" value="CYTOKININ RIBOSIDE 5'-MONOPHOSPHATE PHOSPHORIBOHYDROLASE"/>
    <property type="match status" value="1"/>
</dbReference>
<evidence type="ECO:0000313" key="2">
    <source>
        <dbReference type="Proteomes" id="UP000238762"/>
    </source>
</evidence>
<dbReference type="AlphaFoldDB" id="A0A2T1C135"/>
<proteinExistence type="predicted"/>
<dbReference type="InterPro" id="IPR031100">
    <property type="entry name" value="LOG_fam"/>
</dbReference>
<dbReference type="PANTHER" id="PTHR43393:SF2">
    <property type="entry name" value="CYTOKININ RIBOSIDE 5'-MONOPHOSPHATE PHOSPHORIBOHYDROLASE"/>
    <property type="match status" value="1"/>
</dbReference>
<organism evidence="1 2">
    <name type="scientific">Merismopedia glauca CCAP 1448/3</name>
    <dbReference type="NCBI Taxonomy" id="1296344"/>
    <lineage>
        <taxon>Bacteria</taxon>
        <taxon>Bacillati</taxon>
        <taxon>Cyanobacteriota</taxon>
        <taxon>Cyanophyceae</taxon>
        <taxon>Synechococcales</taxon>
        <taxon>Merismopediaceae</taxon>
        <taxon>Merismopedia</taxon>
    </lineage>
</organism>
<protein>
    <submittedName>
        <fullName evidence="1">Cytochrome D ubiquinol oxidase subunit II</fullName>
    </submittedName>
</protein>
<evidence type="ECO:0000313" key="1">
    <source>
        <dbReference type="EMBL" id="PSB01985.1"/>
    </source>
</evidence>
<dbReference type="Gene3D" id="3.40.50.450">
    <property type="match status" value="1"/>
</dbReference>
<dbReference type="RefSeq" id="WP_106289550.1">
    <property type="nucleotide sequence ID" value="NZ_CAWNTC010000106.1"/>
</dbReference>
<dbReference type="Proteomes" id="UP000238762">
    <property type="component" value="Unassembled WGS sequence"/>
</dbReference>
<dbReference type="SUPFAM" id="SSF102405">
    <property type="entry name" value="MCP/YpsA-like"/>
    <property type="match status" value="1"/>
</dbReference>